<evidence type="ECO:0000256" key="3">
    <source>
        <dbReference type="SAM" id="MobiDB-lite"/>
    </source>
</evidence>
<dbReference type="Proteomes" id="UP000646827">
    <property type="component" value="Unassembled WGS sequence"/>
</dbReference>
<gene>
    <name evidence="4" type="ORF">INT45_001498</name>
</gene>
<dbReference type="InterPro" id="IPR002885">
    <property type="entry name" value="PPR_rpt"/>
</dbReference>
<feature type="compositionally biased region" description="Low complexity" evidence="3">
    <location>
        <begin position="43"/>
        <end position="57"/>
    </location>
</feature>
<evidence type="ECO:0008006" key="6">
    <source>
        <dbReference type="Google" id="ProtNLM"/>
    </source>
</evidence>
<proteinExistence type="predicted"/>
<dbReference type="InterPro" id="IPR011990">
    <property type="entry name" value="TPR-like_helical_dom_sf"/>
</dbReference>
<evidence type="ECO:0000313" key="4">
    <source>
        <dbReference type="EMBL" id="KAG2225274.1"/>
    </source>
</evidence>
<dbReference type="NCBIfam" id="TIGR00756">
    <property type="entry name" value="PPR"/>
    <property type="match status" value="1"/>
</dbReference>
<keyword evidence="1" id="KW-0677">Repeat</keyword>
<evidence type="ECO:0000256" key="2">
    <source>
        <dbReference type="PROSITE-ProRule" id="PRU00708"/>
    </source>
</evidence>
<feature type="region of interest" description="Disordered" evidence="3">
    <location>
        <begin position="340"/>
        <end position="359"/>
    </location>
</feature>
<evidence type="ECO:0000256" key="1">
    <source>
        <dbReference type="ARBA" id="ARBA00022737"/>
    </source>
</evidence>
<dbReference type="Pfam" id="PF13041">
    <property type="entry name" value="PPR_2"/>
    <property type="match status" value="1"/>
</dbReference>
<dbReference type="PANTHER" id="PTHR47936:SF1">
    <property type="entry name" value="PENTATRICOPEPTIDE REPEAT-CONTAINING PROTEIN GUN1, CHLOROPLASTIC"/>
    <property type="match status" value="1"/>
</dbReference>
<accession>A0A8H7S9J1</accession>
<protein>
    <recommendedName>
        <fullName evidence="6">Pentacotripeptide-repeat region of PRORP domain-containing protein</fullName>
    </recommendedName>
</protein>
<evidence type="ECO:0000313" key="5">
    <source>
        <dbReference type="Proteomes" id="UP000646827"/>
    </source>
</evidence>
<dbReference type="OrthoDB" id="185373at2759"/>
<comment type="caution">
    <text evidence="4">The sequence shown here is derived from an EMBL/GenBank/DDBJ whole genome shotgun (WGS) entry which is preliminary data.</text>
</comment>
<keyword evidence="5" id="KW-1185">Reference proteome</keyword>
<dbReference type="PROSITE" id="PS51375">
    <property type="entry name" value="PPR"/>
    <property type="match status" value="1"/>
</dbReference>
<organism evidence="4 5">
    <name type="scientific">Circinella minor</name>
    <dbReference type="NCBI Taxonomy" id="1195481"/>
    <lineage>
        <taxon>Eukaryota</taxon>
        <taxon>Fungi</taxon>
        <taxon>Fungi incertae sedis</taxon>
        <taxon>Mucoromycota</taxon>
        <taxon>Mucoromycotina</taxon>
        <taxon>Mucoromycetes</taxon>
        <taxon>Mucorales</taxon>
        <taxon>Lichtheimiaceae</taxon>
        <taxon>Circinella</taxon>
    </lineage>
</organism>
<dbReference type="EMBL" id="JAEPRB010000030">
    <property type="protein sequence ID" value="KAG2225274.1"/>
    <property type="molecule type" value="Genomic_DNA"/>
</dbReference>
<dbReference type="Gene3D" id="1.25.40.10">
    <property type="entry name" value="Tetratricopeptide repeat domain"/>
    <property type="match status" value="1"/>
</dbReference>
<name>A0A8H7S9J1_9FUNG</name>
<feature type="repeat" description="PPR" evidence="2">
    <location>
        <begin position="124"/>
        <end position="158"/>
    </location>
</feature>
<dbReference type="AlphaFoldDB" id="A0A8H7S9J1"/>
<reference evidence="4 5" key="1">
    <citation type="submission" date="2020-12" db="EMBL/GenBank/DDBJ databases">
        <title>Metabolic potential, ecology and presence of endohyphal bacteria is reflected in genomic diversity of Mucoromycotina.</title>
        <authorList>
            <person name="Muszewska A."/>
            <person name="Okrasinska A."/>
            <person name="Steczkiewicz K."/>
            <person name="Drgas O."/>
            <person name="Orlowska M."/>
            <person name="Perlinska-Lenart U."/>
            <person name="Aleksandrzak-Piekarczyk T."/>
            <person name="Szatraj K."/>
            <person name="Zielenkiewicz U."/>
            <person name="Pilsyk S."/>
            <person name="Malc E."/>
            <person name="Mieczkowski P."/>
            <person name="Kruszewska J.S."/>
            <person name="Biernat P."/>
            <person name="Pawlowska J."/>
        </authorList>
    </citation>
    <scope>NUCLEOTIDE SEQUENCE [LARGE SCALE GENOMIC DNA]</scope>
    <source>
        <strain evidence="4 5">CBS 142.35</strain>
    </source>
</reference>
<feature type="compositionally biased region" description="Low complexity" evidence="3">
    <location>
        <begin position="340"/>
        <end position="356"/>
    </location>
</feature>
<dbReference type="PANTHER" id="PTHR47936">
    <property type="entry name" value="PPR_LONG DOMAIN-CONTAINING PROTEIN"/>
    <property type="match status" value="1"/>
</dbReference>
<sequence>MSTLKNHSILIRSIPTLRSTFNVSKQRSISTTLPLLWQSKPKQPQQQQQQQQQNNNHNDQKYPSKQPRQHLMKIDIPAAKAHKHLFTIPTDPHVAAQRVARIAKVTSPDDALEYLKCLRVGLQSTAAWNTIIQQFGNQGKASQAEKCFVQMRKRNIPPNEQTFTVLISAWAHSSSPSAIRHAEENIDRMARYDIKPSIFHYNTLLLTYEKTNTPIQNVFMNLPCQPNEYTYSIAFRCADNVDFVKKLWEQVQQKISTVKNNKNDKNNNKKASSLAEKARQITMTEEALTTTSKINEDNSEFTLDDRLVASFLQALGKTARDSDDIQLGIDTIEQLYGLHPSSSLPTTTPTSKTTITRQSKHHMLTPSVYSLDAILRFCGRSRRYKLGRDYYNLALKQYPELVPDKPLLDTRAWLDGANNNNNHTKKRHLKSK</sequence>
<feature type="region of interest" description="Disordered" evidence="3">
    <location>
        <begin position="39"/>
        <end position="67"/>
    </location>
</feature>